<gene>
    <name evidence="10" type="ORF">PACTADRAFT_50134</name>
</gene>
<keyword evidence="5" id="KW-0464">Manganese</keyword>
<dbReference type="Pfam" id="PF01321">
    <property type="entry name" value="Creatinase_N"/>
    <property type="match status" value="1"/>
</dbReference>
<feature type="domain" description="Peptidase M24 C-terminal" evidence="9">
    <location>
        <begin position="661"/>
        <end position="725"/>
    </location>
</feature>
<keyword evidence="11" id="KW-1185">Reference proteome</keyword>
<dbReference type="OrthoDB" id="9995434at2759"/>
<sequence length="725" mass="82848">MCFKASGSLDASEKLKKSNERSTSCLTSLSSYFFKTNSNKQALTSSVVKHHNEQAQLKYERFLAEYEDYQLEYEDDNFLDDQVTLHNLSDGNSKKDIKIETFDSTKRLKELRKIMIQYGIGVYIIPSEDEHLSEYTSPKDRKREYISGFTGSAGIAIVTVTSSSTSSTIEGEAALSTDGRYYLQAEQQLDDNWTLLKQTVPSVPSWQSWTIEKALKNSFSKKISVDPKLISFNLGNWFEKKCQELNLVFEPKMENLIDLVWSNNGEAPSFEDSIVYELPLKYTGIHANDKIAKIRSILKENKCHSLVVTALDDIAWLLNLRANDIPYNPVFFSYVILTINDVFCYINDKKIDSEASNYLSQIDGLSLAPYEKFWEELPAKLLLSSSLTPSEKKKIMLPKNATYALFSNIPTVSNEIINKDLISELKAIKNEAEIEGARRAQFKDGIALARFFAWLEYQLIFKGETIDEWTAAEKNEYYRSVLPNFKGLSFDTISSSGKNAAIIHYSPTKDNFDIINPREIYLCDSGGHYLDGTTDITRTLHFGKPTKEQVTNYTLVLKGHLGLCMEIFPEGTNSAAMDILARTPLWKQGLNYNHGTGHGIGSFLCVHEGPIYIGRNIELKKNHFISDEPGFYKDGEYGIRLESDILCCEDKSKQKFNEKAFLKFDYLTKVPFCRKLIDKKLLSDEEINWLNAYNAQLREDLIPFLEQEFNDIRAVRWLLRETQPL</sequence>
<reference evidence="11" key="1">
    <citation type="submission" date="2016-05" db="EMBL/GenBank/DDBJ databases">
        <title>Comparative genomics of biotechnologically important yeasts.</title>
        <authorList>
            <consortium name="DOE Joint Genome Institute"/>
            <person name="Riley R."/>
            <person name="Haridas S."/>
            <person name="Wolfe K.H."/>
            <person name="Lopes M.R."/>
            <person name="Hittinger C.T."/>
            <person name="Goker M."/>
            <person name="Salamov A."/>
            <person name="Wisecaver J."/>
            <person name="Long T.M."/>
            <person name="Aerts A.L."/>
            <person name="Barry K."/>
            <person name="Choi C."/>
            <person name="Clum A."/>
            <person name="Coughlan A.Y."/>
            <person name="Deshpande S."/>
            <person name="Douglass A.P."/>
            <person name="Hanson S.J."/>
            <person name="Klenk H.-P."/>
            <person name="Labutti K."/>
            <person name="Lapidus A."/>
            <person name="Lindquist E."/>
            <person name="Lipzen A."/>
            <person name="Meier-Kolthoff J.P."/>
            <person name="Ohm R.A."/>
            <person name="Otillar R.P."/>
            <person name="Pangilinan J."/>
            <person name="Peng Y."/>
            <person name="Rokas A."/>
            <person name="Rosa C.A."/>
            <person name="Scheuner C."/>
            <person name="Sibirny A.A."/>
            <person name="Slot J.C."/>
            <person name="Stielow J.B."/>
            <person name="Sun H."/>
            <person name="Kurtzman C.P."/>
            <person name="Blackwell M."/>
            <person name="Grigoriev I.V."/>
            <person name="Jeffries T.W."/>
        </authorList>
    </citation>
    <scope>NUCLEOTIDE SEQUENCE [LARGE SCALE GENOMIC DNA]</scope>
    <source>
        <strain evidence="11">NRRL Y-2460</strain>
    </source>
</reference>
<dbReference type="InterPro" id="IPR029149">
    <property type="entry name" value="Creatin/AminoP/Spt16_N"/>
</dbReference>
<proteinExistence type="inferred from homology"/>
<evidence type="ECO:0000256" key="2">
    <source>
        <dbReference type="ARBA" id="ARBA00008766"/>
    </source>
</evidence>
<dbReference type="InterPro" id="IPR000994">
    <property type="entry name" value="Pept_M24"/>
</dbReference>
<dbReference type="PANTHER" id="PTHR43763">
    <property type="entry name" value="XAA-PRO AMINOPEPTIDASE 1"/>
    <property type="match status" value="1"/>
</dbReference>
<dbReference type="PROSITE" id="PS00491">
    <property type="entry name" value="PROLINE_PEPTIDASE"/>
    <property type="match status" value="1"/>
</dbReference>
<dbReference type="Pfam" id="PF00557">
    <property type="entry name" value="Peptidase_M24"/>
    <property type="match status" value="1"/>
</dbReference>
<dbReference type="GO" id="GO:0070006">
    <property type="term" value="F:metalloaminopeptidase activity"/>
    <property type="evidence" value="ECO:0007669"/>
    <property type="project" value="InterPro"/>
</dbReference>
<evidence type="ECO:0000256" key="5">
    <source>
        <dbReference type="ARBA" id="ARBA00023211"/>
    </source>
</evidence>
<evidence type="ECO:0000259" key="7">
    <source>
        <dbReference type="Pfam" id="PF00557"/>
    </source>
</evidence>
<dbReference type="STRING" id="669874.A0A1E4TUI2"/>
<evidence type="ECO:0000259" key="9">
    <source>
        <dbReference type="Pfam" id="PF16188"/>
    </source>
</evidence>
<keyword evidence="3 6" id="KW-0479">Metal-binding</keyword>
<evidence type="ECO:0000259" key="8">
    <source>
        <dbReference type="Pfam" id="PF01321"/>
    </source>
</evidence>
<evidence type="ECO:0000313" key="10">
    <source>
        <dbReference type="EMBL" id="ODV95410.1"/>
    </source>
</evidence>
<dbReference type="FunFam" id="3.90.230.10:FF:000007">
    <property type="entry name" value="Xaa-Pro aminopeptidase P"/>
    <property type="match status" value="1"/>
</dbReference>
<organism evidence="10 11">
    <name type="scientific">Pachysolen tannophilus NRRL Y-2460</name>
    <dbReference type="NCBI Taxonomy" id="669874"/>
    <lineage>
        <taxon>Eukaryota</taxon>
        <taxon>Fungi</taxon>
        <taxon>Dikarya</taxon>
        <taxon>Ascomycota</taxon>
        <taxon>Saccharomycotina</taxon>
        <taxon>Pichiomycetes</taxon>
        <taxon>Pachysolenaceae</taxon>
        <taxon>Pachysolen</taxon>
    </lineage>
</organism>
<dbReference type="Gene3D" id="3.90.230.10">
    <property type="entry name" value="Creatinase/methionine aminopeptidase superfamily"/>
    <property type="match status" value="1"/>
</dbReference>
<dbReference type="GO" id="GO:0046872">
    <property type="term" value="F:metal ion binding"/>
    <property type="evidence" value="ECO:0007669"/>
    <property type="project" value="UniProtKB-KW"/>
</dbReference>
<dbReference type="Gene3D" id="3.40.350.10">
    <property type="entry name" value="Creatinase/prolidase N-terminal domain"/>
    <property type="match status" value="2"/>
</dbReference>
<dbReference type="CDD" id="cd01085">
    <property type="entry name" value="APP"/>
    <property type="match status" value="1"/>
</dbReference>
<dbReference type="SUPFAM" id="SSF53092">
    <property type="entry name" value="Creatinase/prolidase N-terminal domain"/>
    <property type="match status" value="1"/>
</dbReference>
<dbReference type="InterPro" id="IPR032416">
    <property type="entry name" value="Peptidase_M24_C"/>
</dbReference>
<dbReference type="InterPro" id="IPR000587">
    <property type="entry name" value="Creatinase_N"/>
</dbReference>
<dbReference type="InterPro" id="IPR050422">
    <property type="entry name" value="X-Pro_aminopeptidase_P"/>
</dbReference>
<dbReference type="GO" id="GO:0005737">
    <property type="term" value="C:cytoplasm"/>
    <property type="evidence" value="ECO:0007669"/>
    <property type="project" value="UniProtKB-ARBA"/>
</dbReference>
<comment type="similarity">
    <text evidence="2 6">Belongs to the peptidase M24B family.</text>
</comment>
<keyword evidence="4" id="KW-0378">Hydrolase</keyword>
<accession>A0A1E4TUI2</accession>
<feature type="domain" description="Peptidase M24" evidence="7">
    <location>
        <begin position="437"/>
        <end position="647"/>
    </location>
</feature>
<dbReference type="AlphaFoldDB" id="A0A1E4TUI2"/>
<dbReference type="EMBL" id="KV454014">
    <property type="protein sequence ID" value="ODV95410.1"/>
    <property type="molecule type" value="Genomic_DNA"/>
</dbReference>
<evidence type="ECO:0000313" key="11">
    <source>
        <dbReference type="Proteomes" id="UP000094236"/>
    </source>
</evidence>
<dbReference type="Pfam" id="PF16189">
    <property type="entry name" value="Creatinase_N_2"/>
    <property type="match status" value="1"/>
</dbReference>
<dbReference type="InterPro" id="IPR001131">
    <property type="entry name" value="Peptidase_M24B_aminopep-P_CS"/>
</dbReference>
<evidence type="ECO:0000256" key="4">
    <source>
        <dbReference type="ARBA" id="ARBA00022801"/>
    </source>
</evidence>
<evidence type="ECO:0000256" key="1">
    <source>
        <dbReference type="ARBA" id="ARBA00001936"/>
    </source>
</evidence>
<feature type="domain" description="Creatinase N-terminal" evidence="8">
    <location>
        <begin position="107"/>
        <end position="247"/>
    </location>
</feature>
<comment type="cofactor">
    <cofactor evidence="1">
        <name>Mn(2+)</name>
        <dbReference type="ChEBI" id="CHEBI:29035"/>
    </cofactor>
</comment>
<evidence type="ECO:0000256" key="6">
    <source>
        <dbReference type="RuleBase" id="RU000590"/>
    </source>
</evidence>
<dbReference type="InterPro" id="IPR036005">
    <property type="entry name" value="Creatinase/aminopeptidase-like"/>
</dbReference>
<dbReference type="Pfam" id="PF16188">
    <property type="entry name" value="Peptidase_M24_C"/>
    <property type="match status" value="1"/>
</dbReference>
<protein>
    <recommendedName>
        <fullName evidence="12">Xaa-Pro aminopeptidase P</fullName>
    </recommendedName>
</protein>
<name>A0A1E4TUI2_PACTA</name>
<dbReference type="InterPro" id="IPR033740">
    <property type="entry name" value="Pept_M24B"/>
</dbReference>
<evidence type="ECO:0008006" key="12">
    <source>
        <dbReference type="Google" id="ProtNLM"/>
    </source>
</evidence>
<dbReference type="FunFam" id="3.40.350.10:FF:000003">
    <property type="entry name" value="Xaa-pro aminopeptidase P"/>
    <property type="match status" value="1"/>
</dbReference>
<dbReference type="SUPFAM" id="SSF55920">
    <property type="entry name" value="Creatinase/aminopeptidase"/>
    <property type="match status" value="1"/>
</dbReference>
<dbReference type="PANTHER" id="PTHR43763:SF6">
    <property type="entry name" value="XAA-PRO AMINOPEPTIDASE 1"/>
    <property type="match status" value="1"/>
</dbReference>
<dbReference type="Proteomes" id="UP000094236">
    <property type="component" value="Unassembled WGS sequence"/>
</dbReference>
<evidence type="ECO:0000256" key="3">
    <source>
        <dbReference type="ARBA" id="ARBA00022723"/>
    </source>
</evidence>